<dbReference type="CDD" id="cd00761">
    <property type="entry name" value="Glyco_tranf_GTA_type"/>
    <property type="match status" value="1"/>
</dbReference>
<feature type="domain" description="Glycosyltransferase 2-like" evidence="1">
    <location>
        <begin position="9"/>
        <end position="174"/>
    </location>
</feature>
<name>A0A6N7UXX7_9FIRM</name>
<evidence type="ECO:0000313" key="3">
    <source>
        <dbReference type="Proteomes" id="UP000434409"/>
    </source>
</evidence>
<dbReference type="Pfam" id="PF00535">
    <property type="entry name" value="Glycos_transf_2"/>
    <property type="match status" value="1"/>
</dbReference>
<dbReference type="InterPro" id="IPR001173">
    <property type="entry name" value="Glyco_trans_2-like"/>
</dbReference>
<dbReference type="InterPro" id="IPR029044">
    <property type="entry name" value="Nucleotide-diphossugar_trans"/>
</dbReference>
<evidence type="ECO:0000259" key="1">
    <source>
        <dbReference type="Pfam" id="PF00535"/>
    </source>
</evidence>
<evidence type="ECO:0000313" key="2">
    <source>
        <dbReference type="EMBL" id="MSR93079.1"/>
    </source>
</evidence>
<dbReference type="Proteomes" id="UP000434409">
    <property type="component" value="Unassembled WGS sequence"/>
</dbReference>
<protein>
    <submittedName>
        <fullName evidence="2">Glycosyltransferase family 2 protein</fullName>
    </submittedName>
</protein>
<proteinExistence type="predicted"/>
<reference evidence="2 3" key="1">
    <citation type="submission" date="2019-08" db="EMBL/GenBank/DDBJ databases">
        <title>In-depth cultivation of the pig gut microbiome towards novel bacterial diversity and tailored functional studies.</title>
        <authorList>
            <person name="Wylensek D."/>
            <person name="Hitch T.C.A."/>
            <person name="Clavel T."/>
        </authorList>
    </citation>
    <scope>NUCLEOTIDE SEQUENCE [LARGE SCALE GENOMIC DNA]</scope>
    <source>
        <strain evidence="2 3">68-1-5</strain>
    </source>
</reference>
<organism evidence="2 3">
    <name type="scientific">Suipraeoptans intestinalis</name>
    <dbReference type="NCBI Taxonomy" id="2606628"/>
    <lineage>
        <taxon>Bacteria</taxon>
        <taxon>Bacillati</taxon>
        <taxon>Bacillota</taxon>
        <taxon>Clostridia</taxon>
        <taxon>Lachnospirales</taxon>
        <taxon>Lachnospiraceae</taxon>
        <taxon>Suipraeoptans</taxon>
    </lineage>
</organism>
<dbReference type="GO" id="GO:0044010">
    <property type="term" value="P:single-species biofilm formation"/>
    <property type="evidence" value="ECO:0007669"/>
    <property type="project" value="TreeGrafter"/>
</dbReference>
<keyword evidence="3" id="KW-1185">Reference proteome</keyword>
<gene>
    <name evidence="2" type="ORF">FYJ34_01980</name>
</gene>
<dbReference type="PANTHER" id="PTHR43685:SF13">
    <property type="entry name" value="O ANTIGEN BIOSYNTHESIS RHAMNOSYLTRANSFERASE RFBN"/>
    <property type="match status" value="1"/>
</dbReference>
<dbReference type="AlphaFoldDB" id="A0A6N7UXX7"/>
<comment type="caution">
    <text evidence="2">The sequence shown here is derived from an EMBL/GenBank/DDBJ whole genome shotgun (WGS) entry which is preliminary data.</text>
</comment>
<dbReference type="Gene3D" id="3.90.550.10">
    <property type="entry name" value="Spore Coat Polysaccharide Biosynthesis Protein SpsA, Chain A"/>
    <property type="match status" value="1"/>
</dbReference>
<dbReference type="PANTHER" id="PTHR43685">
    <property type="entry name" value="GLYCOSYLTRANSFERASE"/>
    <property type="match status" value="1"/>
</dbReference>
<dbReference type="SUPFAM" id="SSF53448">
    <property type="entry name" value="Nucleotide-diphospho-sugar transferases"/>
    <property type="match status" value="1"/>
</dbReference>
<dbReference type="GO" id="GO:0016740">
    <property type="term" value="F:transferase activity"/>
    <property type="evidence" value="ECO:0007669"/>
    <property type="project" value="UniProtKB-KW"/>
</dbReference>
<dbReference type="EMBL" id="VULY01000018">
    <property type="protein sequence ID" value="MSR93079.1"/>
    <property type="molecule type" value="Genomic_DNA"/>
</dbReference>
<keyword evidence="2" id="KW-0808">Transferase</keyword>
<accession>A0A6N7UXX7</accession>
<dbReference type="RefSeq" id="WP_154475805.1">
    <property type="nucleotide sequence ID" value="NZ_VULY01000018.1"/>
</dbReference>
<sequence length="311" mass="36154">MKTPVTVDVVILTYRPDERVREIIRRLGRQSYPIRHILLINTRSDYFPEDFYKIPGVKVHEIPQDQFDHGGTRDLAFQLSDAPILTFLTQDAVPHDEKMLEALLRPFWEDGKIGVSYGRQLPCEDCDEIERYTRQFNYPETSRVKSGEDLEELGIKTFFCSDVCAAYRRDIYEYVGGFPRKAIFNEDMIFAARLLEKGGKVAYTAEAKVVHSHNYSGVQQFRRNFDMGVSQADHPEIFSKVSSEGEGIRLVKKTARHLLTGGRFYLLLPFFYKTGCKFLGYQLGKRYKKLPMWLVRRCSGSGWYWKKKKAV</sequence>
<dbReference type="InterPro" id="IPR050834">
    <property type="entry name" value="Glycosyltransf_2"/>
</dbReference>